<dbReference type="PROSITE" id="PS51819">
    <property type="entry name" value="VOC"/>
    <property type="match status" value="1"/>
</dbReference>
<name>A0A929PZC9_9SPHI</name>
<dbReference type="Pfam" id="PF00903">
    <property type="entry name" value="Glyoxalase"/>
    <property type="match status" value="1"/>
</dbReference>
<dbReference type="SUPFAM" id="SSF54593">
    <property type="entry name" value="Glyoxalase/Bleomycin resistance protein/Dihydroxybiphenyl dioxygenase"/>
    <property type="match status" value="1"/>
</dbReference>
<dbReference type="EMBL" id="JADFFL010000010">
    <property type="protein sequence ID" value="MBE9664282.1"/>
    <property type="molecule type" value="Genomic_DNA"/>
</dbReference>
<dbReference type="AlphaFoldDB" id="A0A929PZC9"/>
<dbReference type="PANTHER" id="PTHR36437">
    <property type="entry name" value="GLYOXALASE/BLEOMYCIN RESISTANCE PROTEIN/DIOXYGENASE"/>
    <property type="match status" value="1"/>
</dbReference>
<evidence type="ECO:0000313" key="3">
    <source>
        <dbReference type="Proteomes" id="UP000622475"/>
    </source>
</evidence>
<gene>
    <name evidence="2" type="ORF">IRJ16_20545</name>
</gene>
<dbReference type="InterPro" id="IPR037523">
    <property type="entry name" value="VOC_core"/>
</dbReference>
<evidence type="ECO:0000259" key="1">
    <source>
        <dbReference type="PROSITE" id="PS51819"/>
    </source>
</evidence>
<dbReference type="Gene3D" id="3.10.180.10">
    <property type="entry name" value="2,3-Dihydroxybiphenyl 1,2-Dioxygenase, domain 1"/>
    <property type="match status" value="1"/>
</dbReference>
<dbReference type="InterPro" id="IPR029068">
    <property type="entry name" value="Glyas_Bleomycin-R_OHBP_Dase"/>
</dbReference>
<accession>A0A929PZC9</accession>
<dbReference type="Proteomes" id="UP000622475">
    <property type="component" value="Unassembled WGS sequence"/>
</dbReference>
<organism evidence="2 3">
    <name type="scientific">Mucilaginibacter myungsuensis</name>
    <dbReference type="NCBI Taxonomy" id="649104"/>
    <lineage>
        <taxon>Bacteria</taxon>
        <taxon>Pseudomonadati</taxon>
        <taxon>Bacteroidota</taxon>
        <taxon>Sphingobacteriia</taxon>
        <taxon>Sphingobacteriales</taxon>
        <taxon>Sphingobacteriaceae</taxon>
        <taxon>Mucilaginibacter</taxon>
    </lineage>
</organism>
<feature type="domain" description="VOC" evidence="1">
    <location>
        <begin position="1"/>
        <end position="116"/>
    </location>
</feature>
<keyword evidence="3" id="KW-1185">Reference proteome</keyword>
<proteinExistence type="predicted"/>
<reference evidence="2" key="1">
    <citation type="submission" date="2020-10" db="EMBL/GenBank/DDBJ databases">
        <title>Mucilaginibacter mali sp. nov., isolated from rhizosphere soil of apple orchard.</title>
        <authorList>
            <person name="Lee J.-S."/>
            <person name="Kim H.S."/>
            <person name="Kim J.-S."/>
        </authorList>
    </citation>
    <scope>NUCLEOTIDE SEQUENCE</scope>
    <source>
        <strain evidence="2">KCTC 22746</strain>
    </source>
</reference>
<comment type="caution">
    <text evidence="2">The sequence shown here is derived from an EMBL/GenBank/DDBJ whole genome shotgun (WGS) entry which is preliminary data.</text>
</comment>
<protein>
    <submittedName>
        <fullName evidence="2">VOC family protein</fullName>
    </submittedName>
</protein>
<dbReference type="RefSeq" id="WP_194113522.1">
    <property type="nucleotide sequence ID" value="NZ_JADFFL010000010.1"/>
</dbReference>
<evidence type="ECO:0000313" key="2">
    <source>
        <dbReference type="EMBL" id="MBE9664282.1"/>
    </source>
</evidence>
<sequence length="116" mass="12710">MKHISIVSIPVTDPQRAKDFYLKVGFELRVESAIGPNQTWIQLGIPGAKTSVTLVNWFPQMQAGSLRGLVIDVDDIEASVEAIKAKGVDVGPIEKMPWGKFAKIIDPDGNELSLHE</sequence>
<dbReference type="PANTHER" id="PTHR36437:SF2">
    <property type="entry name" value="GLYOXALASE_BLEOMYCIN RESISTANCE PROTEIN_DIOXYGENASE"/>
    <property type="match status" value="1"/>
</dbReference>
<dbReference type="InterPro" id="IPR004360">
    <property type="entry name" value="Glyas_Fos-R_dOase_dom"/>
</dbReference>